<name>A0A1L6MWV8_9BACT</name>
<reference evidence="2 3" key="1">
    <citation type="submission" date="2016-08" db="EMBL/GenBank/DDBJ databases">
        <title>Identification and validation of antigenic proteins from Pajaroellobacter abortibovis using de-novo genome sequence assembly and reverse vaccinology.</title>
        <authorList>
            <person name="Welly B.T."/>
            <person name="Miller M.R."/>
            <person name="Stott J.L."/>
            <person name="Blanchard M.T."/>
            <person name="Islas-Trejo A.D."/>
            <person name="O'Rourke S.M."/>
            <person name="Young A.E."/>
            <person name="Medrano J.F."/>
            <person name="Van Eenennaam A.L."/>
        </authorList>
    </citation>
    <scope>NUCLEOTIDE SEQUENCE [LARGE SCALE GENOMIC DNA]</scope>
    <source>
        <strain evidence="2 3">BTF92-0548A/99-0131</strain>
    </source>
</reference>
<keyword evidence="3" id="KW-1185">Reference proteome</keyword>
<dbReference type="AlphaFoldDB" id="A0A1L6MWV8"/>
<evidence type="ECO:0000313" key="3">
    <source>
        <dbReference type="Proteomes" id="UP000185544"/>
    </source>
</evidence>
<gene>
    <name evidence="2" type="ORF">BCY86_03845</name>
</gene>
<dbReference type="RefSeq" id="WP_075276558.1">
    <property type="nucleotide sequence ID" value="NZ_CP016908.1"/>
</dbReference>
<evidence type="ECO:0000313" key="2">
    <source>
        <dbReference type="EMBL" id="APR99908.1"/>
    </source>
</evidence>
<protein>
    <submittedName>
        <fullName evidence="2">Uncharacterized protein</fullName>
    </submittedName>
</protein>
<proteinExistence type="predicted"/>
<accession>A0A1L6MWV8</accession>
<sequence>MGLAACGVSPQTLTSSELETEEQAPCHQGSSTKGKKKRLAQSPHLSVANAPLGSSCVSNPQGSEEAREDFEQQKDKNLLSC</sequence>
<feature type="region of interest" description="Disordered" evidence="1">
    <location>
        <begin position="1"/>
        <end position="81"/>
    </location>
</feature>
<evidence type="ECO:0000256" key="1">
    <source>
        <dbReference type="SAM" id="MobiDB-lite"/>
    </source>
</evidence>
<feature type="compositionally biased region" description="Basic and acidic residues" evidence="1">
    <location>
        <begin position="69"/>
        <end position="81"/>
    </location>
</feature>
<dbReference type="EMBL" id="CP016908">
    <property type="protein sequence ID" value="APR99908.1"/>
    <property type="molecule type" value="Genomic_DNA"/>
</dbReference>
<dbReference type="Proteomes" id="UP000185544">
    <property type="component" value="Chromosome"/>
</dbReference>
<organism evidence="2 3">
    <name type="scientific">Pajaroellobacter abortibovis</name>
    <dbReference type="NCBI Taxonomy" id="1882918"/>
    <lineage>
        <taxon>Bacteria</taxon>
        <taxon>Pseudomonadati</taxon>
        <taxon>Myxococcota</taxon>
        <taxon>Polyangia</taxon>
        <taxon>Polyangiales</taxon>
        <taxon>Polyangiaceae</taxon>
    </lineage>
</organism>
<dbReference type="KEGG" id="pabo:BCY86_03845"/>